<dbReference type="KEGG" id="fri:FraEuI1c_6983"/>
<dbReference type="AlphaFoldDB" id="E3IW22"/>
<dbReference type="HOGENOM" id="CLU_027853_5_0_11"/>
<gene>
    <name evidence="4" type="ordered locus">FraEuI1c_6983</name>
</gene>
<dbReference type="RefSeq" id="WP_013428061.1">
    <property type="nucleotide sequence ID" value="NC_014666.1"/>
</dbReference>
<dbReference type="SUPFAM" id="SSF51679">
    <property type="entry name" value="Bacterial luciferase-like"/>
    <property type="match status" value="1"/>
</dbReference>
<accession>E3IW22</accession>
<evidence type="ECO:0000256" key="2">
    <source>
        <dbReference type="SAM" id="MobiDB-lite"/>
    </source>
</evidence>
<feature type="domain" description="Luciferase-like" evidence="3">
    <location>
        <begin position="5"/>
        <end position="303"/>
    </location>
</feature>
<dbReference type="InterPro" id="IPR036661">
    <property type="entry name" value="Luciferase-like_sf"/>
</dbReference>
<sequence>MTIRRGVGLTPMETRRDVIVKAAVLAEELGYEAFAVPEGWGLDSTPILTEIALRTSRIRLASAVLSVWGRSPATLAMTAATLQEICAGRYVLGLGASTKALVEGFHDTPFEHPAAKLCDVVTQVRALLAGEPAQLRRLPGAHPLRLGQRPAAEVPIWVAALGPRTTEVAAQVGDGWIPALMARDHLAASADRLHRLRAAVAPQRPALTVAAGPITVADENPETARAIAAACTAWYLTAMGGVYARSVSNQGFATQVDAIVAANPRPSPRRATIPPAAWPVLDQLAAYGTGDEVGEQLKAWDQAADSVTILLPPGLPWPTIEATLVAAAPPTGPDTARPDPRSARVLAEET</sequence>
<dbReference type="GO" id="GO:0016705">
    <property type="term" value="F:oxidoreductase activity, acting on paired donors, with incorporation or reduction of molecular oxygen"/>
    <property type="evidence" value="ECO:0007669"/>
    <property type="project" value="InterPro"/>
</dbReference>
<dbReference type="InterPro" id="IPR011251">
    <property type="entry name" value="Luciferase-like_dom"/>
</dbReference>
<evidence type="ECO:0000313" key="4">
    <source>
        <dbReference type="EMBL" id="ADP84950.1"/>
    </source>
</evidence>
<dbReference type="Pfam" id="PF00296">
    <property type="entry name" value="Bac_luciferase"/>
    <property type="match status" value="1"/>
</dbReference>
<dbReference type="STRING" id="298654.FraEuI1c_6983"/>
<dbReference type="CDD" id="cd01097">
    <property type="entry name" value="Tetrahydromethanopterin_reductase"/>
    <property type="match status" value="1"/>
</dbReference>
<dbReference type="eggNOG" id="COG2141">
    <property type="taxonomic scope" value="Bacteria"/>
</dbReference>
<dbReference type="OrthoDB" id="3284378at2"/>
<name>E3IW22_PSEI1</name>
<dbReference type="InterPro" id="IPR050564">
    <property type="entry name" value="F420-G6PD/mer"/>
</dbReference>
<proteinExistence type="predicted"/>
<reference evidence="4 5" key="1">
    <citation type="submission" date="2010-10" db="EMBL/GenBank/DDBJ databases">
        <title>Complete sequence of Frankia sp. EuI1c.</title>
        <authorList>
            <consortium name="US DOE Joint Genome Institute"/>
            <person name="Lucas S."/>
            <person name="Copeland A."/>
            <person name="Lapidus A."/>
            <person name="Cheng J.-F."/>
            <person name="Bruce D."/>
            <person name="Goodwin L."/>
            <person name="Pitluck S."/>
            <person name="Chertkov O."/>
            <person name="Detter J.C."/>
            <person name="Han C."/>
            <person name="Tapia R."/>
            <person name="Land M."/>
            <person name="Hauser L."/>
            <person name="Jeffries C."/>
            <person name="Kyrpides N."/>
            <person name="Ivanova N."/>
            <person name="Mikhailova N."/>
            <person name="Beauchemin N."/>
            <person name="Sen A."/>
            <person name="Sur S.A."/>
            <person name="Gtari M."/>
            <person name="Wall L."/>
            <person name="Tisa L."/>
            <person name="Woyke T."/>
        </authorList>
    </citation>
    <scope>NUCLEOTIDE SEQUENCE [LARGE SCALE GENOMIC DNA]</scope>
    <source>
        <strain evidence="5">DSM 45817 / CECT 9037 / EuI1c</strain>
    </source>
</reference>
<dbReference type="InParanoid" id="E3IW22"/>
<dbReference type="Gene3D" id="3.20.20.30">
    <property type="entry name" value="Luciferase-like domain"/>
    <property type="match status" value="1"/>
</dbReference>
<evidence type="ECO:0000259" key="3">
    <source>
        <dbReference type="Pfam" id="PF00296"/>
    </source>
</evidence>
<keyword evidence="1" id="KW-0560">Oxidoreductase</keyword>
<feature type="region of interest" description="Disordered" evidence="2">
    <location>
        <begin position="327"/>
        <end position="350"/>
    </location>
</feature>
<dbReference type="PANTHER" id="PTHR43244:SF1">
    <property type="entry name" value="5,10-METHYLENETETRAHYDROMETHANOPTERIN REDUCTASE"/>
    <property type="match status" value="1"/>
</dbReference>
<dbReference type="Proteomes" id="UP000002484">
    <property type="component" value="Chromosome"/>
</dbReference>
<keyword evidence="5" id="KW-1185">Reference proteome</keyword>
<dbReference type="EMBL" id="CP002299">
    <property type="protein sequence ID" value="ADP84950.1"/>
    <property type="molecule type" value="Genomic_DNA"/>
</dbReference>
<organism evidence="4 5">
    <name type="scientific">Pseudofrankia inefficax (strain DSM 45817 / CECT 9037 / DDB 130130 / EuI1c)</name>
    <name type="common">Frankia inefficax</name>
    <dbReference type="NCBI Taxonomy" id="298654"/>
    <lineage>
        <taxon>Bacteria</taxon>
        <taxon>Bacillati</taxon>
        <taxon>Actinomycetota</taxon>
        <taxon>Actinomycetes</taxon>
        <taxon>Frankiales</taxon>
        <taxon>Frankiaceae</taxon>
        <taxon>Pseudofrankia</taxon>
    </lineage>
</organism>
<evidence type="ECO:0000313" key="5">
    <source>
        <dbReference type="Proteomes" id="UP000002484"/>
    </source>
</evidence>
<dbReference type="PANTHER" id="PTHR43244">
    <property type="match status" value="1"/>
</dbReference>
<protein>
    <submittedName>
        <fullName evidence="4">Luciferase-like, subgroup</fullName>
    </submittedName>
</protein>
<evidence type="ECO:0000256" key="1">
    <source>
        <dbReference type="ARBA" id="ARBA00023002"/>
    </source>
</evidence>